<dbReference type="SUPFAM" id="SSF52058">
    <property type="entry name" value="L domain-like"/>
    <property type="match status" value="1"/>
</dbReference>
<proteinExistence type="predicted"/>
<keyword evidence="1" id="KW-0433">Leucine-rich repeat</keyword>
<dbReference type="InterPro" id="IPR032675">
    <property type="entry name" value="LRR_dom_sf"/>
</dbReference>
<comment type="caution">
    <text evidence="3">The sequence shown here is derived from an EMBL/GenBank/DDBJ whole genome shotgun (WGS) entry which is preliminary data.</text>
</comment>
<gene>
    <name evidence="3" type="ORF">E2986_06501</name>
</gene>
<sequence length="352" mass="40024">MEEQEDRRYEEVTGEIDRYSTRTSSSIFEDNIRSLTQSEAGECLHTLGKCDSGLGYAYLGLNASNKGLTDVTIVPTFKYVLYVNVSGNRLTTEALGVLSSMKYLLMLQADRNQLSSAELDPMPYLQLIFLLSFNSIVPSNVSLQILTLNENKLESTLGISHKRLERLELNHNNIEEVTLSPYDLESLMILELRGNVLTTTNGIFFPRLTRLYLAANQIEKVEGLEILVNLQVLHLRSNKISSLDGFDSRCARLSYLNLRDNEITRISELEKLDCLPALETLIILENPATADREAEEESAYRHVVLAMLPNLARIDKDPVLYEERKQAKEFRKQMLRDGTTFVDLDINFFSAR</sequence>
<accession>A0A833S9D7</accession>
<dbReference type="PROSITE" id="PS51450">
    <property type="entry name" value="LRR"/>
    <property type="match status" value="3"/>
</dbReference>
<evidence type="ECO:0000313" key="4">
    <source>
        <dbReference type="Proteomes" id="UP000655588"/>
    </source>
</evidence>
<evidence type="ECO:0000256" key="1">
    <source>
        <dbReference type="ARBA" id="ARBA00022614"/>
    </source>
</evidence>
<keyword evidence="2" id="KW-0677">Repeat</keyword>
<reference evidence="3" key="1">
    <citation type="submission" date="2019-11" db="EMBL/GenBank/DDBJ databases">
        <title>The nuclear and mitochondrial genomes of Frieseomelitta varia - a highly eusocial stingless bee (Meliponini) with a permanently sterile worker caste.</title>
        <authorList>
            <person name="Freitas F.C.P."/>
            <person name="Lourenco A.P."/>
            <person name="Nunes F.M.F."/>
            <person name="Paschoal A.R."/>
            <person name="Abreu F.C.P."/>
            <person name="Barbin F.O."/>
            <person name="Bataglia L."/>
            <person name="Cardoso-Junior C.A.M."/>
            <person name="Cervoni M.S."/>
            <person name="Silva S.R."/>
            <person name="Dalarmi F."/>
            <person name="Del Lama M.A."/>
            <person name="Depintor T.S."/>
            <person name="Ferreira K.M."/>
            <person name="Goria P.S."/>
            <person name="Jaskot M.C."/>
            <person name="Lago D.C."/>
            <person name="Luna-Lucena D."/>
            <person name="Moda L.M."/>
            <person name="Nascimento L."/>
            <person name="Pedrino M."/>
            <person name="Rabico F.O."/>
            <person name="Sanches F.C."/>
            <person name="Santos D.E."/>
            <person name="Santos C.G."/>
            <person name="Vieira J."/>
            <person name="Lopes T.F."/>
            <person name="Barchuk A.R."/>
            <person name="Hartfelder K."/>
            <person name="Simoes Z.L.P."/>
            <person name="Bitondi M.M.G."/>
            <person name="Pinheiro D.G."/>
        </authorList>
    </citation>
    <scope>NUCLEOTIDE SEQUENCE</scope>
    <source>
        <strain evidence="3">USP_RPSP 00005682</strain>
        <tissue evidence="3">Whole individual</tissue>
    </source>
</reference>
<evidence type="ECO:0008006" key="5">
    <source>
        <dbReference type="Google" id="ProtNLM"/>
    </source>
</evidence>
<dbReference type="AlphaFoldDB" id="A0A833S9D7"/>
<keyword evidence="4" id="KW-1185">Reference proteome</keyword>
<dbReference type="SMART" id="SM00365">
    <property type="entry name" value="LRR_SD22"/>
    <property type="match status" value="4"/>
</dbReference>
<protein>
    <recommendedName>
        <fullName evidence="5">Leucine-rich repeat-containing protein 23</fullName>
    </recommendedName>
</protein>
<name>A0A833S9D7_9HYME</name>
<dbReference type="Gene3D" id="3.80.10.10">
    <property type="entry name" value="Ribonuclease Inhibitor"/>
    <property type="match status" value="2"/>
</dbReference>
<organism evidence="3 4">
    <name type="scientific">Frieseomelitta varia</name>
    <dbReference type="NCBI Taxonomy" id="561572"/>
    <lineage>
        <taxon>Eukaryota</taxon>
        <taxon>Metazoa</taxon>
        <taxon>Ecdysozoa</taxon>
        <taxon>Arthropoda</taxon>
        <taxon>Hexapoda</taxon>
        <taxon>Insecta</taxon>
        <taxon>Pterygota</taxon>
        <taxon>Neoptera</taxon>
        <taxon>Endopterygota</taxon>
        <taxon>Hymenoptera</taxon>
        <taxon>Apocrita</taxon>
        <taxon>Aculeata</taxon>
        <taxon>Apoidea</taxon>
        <taxon>Anthophila</taxon>
        <taxon>Apidae</taxon>
        <taxon>Frieseomelitta</taxon>
    </lineage>
</organism>
<dbReference type="PANTHER" id="PTHR18849:SF3">
    <property type="entry name" value="LEUCINE RICH REPEAT CONTAINING 23"/>
    <property type="match status" value="1"/>
</dbReference>
<dbReference type="EMBL" id="WNWW01000170">
    <property type="protein sequence ID" value="KAF3429227.1"/>
    <property type="molecule type" value="Genomic_DNA"/>
</dbReference>
<evidence type="ECO:0000256" key="2">
    <source>
        <dbReference type="ARBA" id="ARBA00022737"/>
    </source>
</evidence>
<dbReference type="Pfam" id="PF14580">
    <property type="entry name" value="LRR_9"/>
    <property type="match status" value="1"/>
</dbReference>
<evidence type="ECO:0000313" key="3">
    <source>
        <dbReference type="EMBL" id="KAF3429227.1"/>
    </source>
</evidence>
<dbReference type="Proteomes" id="UP000655588">
    <property type="component" value="Unassembled WGS sequence"/>
</dbReference>
<dbReference type="InterPro" id="IPR001611">
    <property type="entry name" value="Leu-rich_rpt"/>
</dbReference>
<dbReference type="PANTHER" id="PTHR18849">
    <property type="entry name" value="LEUCINE RICH REPEAT PROTEIN"/>
    <property type="match status" value="1"/>
</dbReference>